<evidence type="ECO:0000256" key="2">
    <source>
        <dbReference type="ARBA" id="ARBA00018059"/>
    </source>
</evidence>
<dbReference type="GO" id="GO:0005525">
    <property type="term" value="F:GTP binding"/>
    <property type="evidence" value="ECO:0007669"/>
    <property type="project" value="UniProtKB-KW"/>
</dbReference>
<feature type="domain" description="W2" evidence="8">
    <location>
        <begin position="242"/>
        <end position="404"/>
    </location>
</feature>
<keyword evidence="5" id="KW-0648">Protein biosynthesis</keyword>
<dbReference type="EnsemblMetazoa" id="tetur01g12280.1">
    <property type="protein sequence ID" value="tetur01g12280.1"/>
    <property type="gene ID" value="tetur01g12280"/>
</dbReference>
<dbReference type="Proteomes" id="UP000015104">
    <property type="component" value="Unassembled WGS sequence"/>
</dbReference>
<dbReference type="SMART" id="SM00515">
    <property type="entry name" value="eIF5C"/>
    <property type="match status" value="1"/>
</dbReference>
<dbReference type="SUPFAM" id="SSF75689">
    <property type="entry name" value="Zinc-binding domain of translation initiation factor 2 beta"/>
    <property type="match status" value="1"/>
</dbReference>
<dbReference type="InterPro" id="IPR002735">
    <property type="entry name" value="Transl_init_fac_IF2/IF5_dom"/>
</dbReference>
<dbReference type="GO" id="GO:0003743">
    <property type="term" value="F:translation initiation factor activity"/>
    <property type="evidence" value="ECO:0007669"/>
    <property type="project" value="UniProtKB-KW"/>
</dbReference>
<keyword evidence="4" id="KW-0547">Nucleotide-binding</keyword>
<evidence type="ECO:0000256" key="7">
    <source>
        <dbReference type="SAM" id="MobiDB-lite"/>
    </source>
</evidence>
<dbReference type="SMART" id="SM00653">
    <property type="entry name" value="eIF2B_5"/>
    <property type="match status" value="1"/>
</dbReference>
<dbReference type="FunFam" id="2.20.25.350:FF:000001">
    <property type="entry name" value="Eukaryotic translation initiation factor 5"/>
    <property type="match status" value="1"/>
</dbReference>
<dbReference type="CDD" id="cd11561">
    <property type="entry name" value="W2_eIF5"/>
    <property type="match status" value="1"/>
</dbReference>
<dbReference type="OMA" id="YRYKMEK"/>
<dbReference type="OrthoDB" id="10250831at2759"/>
<dbReference type="HOGENOM" id="CLU_026663_1_0_1"/>
<evidence type="ECO:0000256" key="1">
    <source>
        <dbReference type="ARBA" id="ARBA00010397"/>
    </source>
</evidence>
<dbReference type="SUPFAM" id="SSF100966">
    <property type="entry name" value="Translation initiation factor 2 beta, aIF2beta, N-terminal domain"/>
    <property type="match status" value="1"/>
</dbReference>
<dbReference type="Gene3D" id="1.25.40.180">
    <property type="match status" value="1"/>
</dbReference>
<evidence type="ECO:0000259" key="8">
    <source>
        <dbReference type="PROSITE" id="PS51363"/>
    </source>
</evidence>
<reference evidence="10" key="1">
    <citation type="submission" date="2011-08" db="EMBL/GenBank/DDBJ databases">
        <authorList>
            <person name="Rombauts S."/>
        </authorList>
    </citation>
    <scope>NUCLEOTIDE SEQUENCE</scope>
    <source>
        <strain evidence="10">London</strain>
    </source>
</reference>
<keyword evidence="10" id="KW-1185">Reference proteome</keyword>
<dbReference type="SUPFAM" id="SSF48371">
    <property type="entry name" value="ARM repeat"/>
    <property type="match status" value="1"/>
</dbReference>
<dbReference type="Gene3D" id="2.20.25.350">
    <property type="match status" value="1"/>
</dbReference>
<dbReference type="PANTHER" id="PTHR23001">
    <property type="entry name" value="EUKARYOTIC TRANSLATION INITIATION FACTOR"/>
    <property type="match status" value="1"/>
</dbReference>
<dbReference type="STRING" id="32264.T1JSZ5"/>
<dbReference type="PANTHER" id="PTHR23001:SF7">
    <property type="entry name" value="EUKARYOTIC TRANSLATION INITIATION FACTOR 5"/>
    <property type="match status" value="1"/>
</dbReference>
<comment type="similarity">
    <text evidence="1">Belongs to the eIF-2-beta/eIF-5 family.</text>
</comment>
<evidence type="ECO:0000256" key="6">
    <source>
        <dbReference type="ARBA" id="ARBA00023134"/>
    </source>
</evidence>
<organism evidence="9 10">
    <name type="scientific">Tetranychus urticae</name>
    <name type="common">Two-spotted spider mite</name>
    <dbReference type="NCBI Taxonomy" id="32264"/>
    <lineage>
        <taxon>Eukaryota</taxon>
        <taxon>Metazoa</taxon>
        <taxon>Ecdysozoa</taxon>
        <taxon>Arthropoda</taxon>
        <taxon>Chelicerata</taxon>
        <taxon>Arachnida</taxon>
        <taxon>Acari</taxon>
        <taxon>Acariformes</taxon>
        <taxon>Trombidiformes</taxon>
        <taxon>Prostigmata</taxon>
        <taxon>Eleutherengona</taxon>
        <taxon>Raphignathae</taxon>
        <taxon>Tetranychoidea</taxon>
        <taxon>Tetranychidae</taxon>
        <taxon>Tetranychus</taxon>
    </lineage>
</organism>
<dbReference type="InterPro" id="IPR016189">
    <property type="entry name" value="Transl_init_fac_IF2/IF5_N"/>
</dbReference>
<dbReference type="InterPro" id="IPR016190">
    <property type="entry name" value="Transl_init_fac_IF2/IF5_Zn-bd"/>
</dbReference>
<dbReference type="GO" id="GO:0071074">
    <property type="term" value="F:eukaryotic initiation factor eIF2 binding"/>
    <property type="evidence" value="ECO:0007669"/>
    <property type="project" value="TreeGrafter"/>
</dbReference>
<dbReference type="PROSITE" id="PS51363">
    <property type="entry name" value="W2"/>
    <property type="match status" value="1"/>
</dbReference>
<dbReference type="Gene3D" id="3.30.30.170">
    <property type="match status" value="1"/>
</dbReference>
<dbReference type="InterPro" id="IPR016024">
    <property type="entry name" value="ARM-type_fold"/>
</dbReference>
<proteinExistence type="inferred from homology"/>
<dbReference type="AlphaFoldDB" id="T1JSZ5"/>
<dbReference type="GO" id="GO:0005829">
    <property type="term" value="C:cytosol"/>
    <property type="evidence" value="ECO:0007669"/>
    <property type="project" value="TreeGrafter"/>
</dbReference>
<evidence type="ECO:0000313" key="9">
    <source>
        <dbReference type="EnsemblMetazoa" id="tetur01g12280.1"/>
    </source>
</evidence>
<protein>
    <recommendedName>
        <fullName evidence="2">Eukaryotic translation initiation factor 5</fullName>
    </recommendedName>
</protein>
<feature type="region of interest" description="Disordered" evidence="7">
    <location>
        <begin position="145"/>
        <end position="219"/>
    </location>
</feature>
<dbReference type="KEGG" id="tut:107361275"/>
<gene>
    <name evidence="9" type="primary">107361275</name>
</gene>
<dbReference type="GO" id="GO:0001732">
    <property type="term" value="P:formation of cytoplasmic translation initiation complex"/>
    <property type="evidence" value="ECO:0007669"/>
    <property type="project" value="TreeGrafter"/>
</dbReference>
<evidence type="ECO:0000313" key="10">
    <source>
        <dbReference type="Proteomes" id="UP000015104"/>
    </source>
</evidence>
<evidence type="ECO:0000256" key="5">
    <source>
        <dbReference type="ARBA" id="ARBA00022917"/>
    </source>
</evidence>
<dbReference type="InterPro" id="IPR003307">
    <property type="entry name" value="W2_domain"/>
</dbReference>
<accession>T1JSZ5</accession>
<dbReference type="eggNOG" id="KOG2767">
    <property type="taxonomic scope" value="Eukaryota"/>
</dbReference>
<reference evidence="9" key="2">
    <citation type="submission" date="2015-06" db="UniProtKB">
        <authorList>
            <consortium name="EnsemblMetazoa"/>
        </authorList>
    </citation>
    <scope>IDENTIFICATION</scope>
</reference>
<dbReference type="EMBL" id="CAEY01000468">
    <property type="status" value="NOT_ANNOTATED_CDS"/>
    <property type="molecule type" value="Genomic_DNA"/>
</dbReference>
<evidence type="ECO:0000256" key="4">
    <source>
        <dbReference type="ARBA" id="ARBA00022741"/>
    </source>
</evidence>
<dbReference type="FunFam" id="3.30.30.170:FF:000002">
    <property type="entry name" value="Eukaryotic translation initiation factor 5"/>
    <property type="match status" value="1"/>
</dbReference>
<dbReference type="InterPro" id="IPR045196">
    <property type="entry name" value="IF2/IF5"/>
</dbReference>
<keyword evidence="6" id="KW-0342">GTP-binding</keyword>
<dbReference type="GO" id="GO:0005092">
    <property type="term" value="F:GDP-dissociation inhibitor activity"/>
    <property type="evidence" value="ECO:0007669"/>
    <property type="project" value="TreeGrafter"/>
</dbReference>
<keyword evidence="3" id="KW-0396">Initiation factor</keyword>
<dbReference type="Pfam" id="PF01873">
    <property type="entry name" value="eIF-5_eIF-2B"/>
    <property type="match status" value="1"/>
</dbReference>
<name>T1JSZ5_TETUR</name>
<dbReference type="Pfam" id="PF02020">
    <property type="entry name" value="W2"/>
    <property type="match status" value="1"/>
</dbReference>
<evidence type="ECO:0000256" key="3">
    <source>
        <dbReference type="ARBA" id="ARBA00022540"/>
    </source>
</evidence>
<sequence>MACVNVNRSLSDQFYRYKMPKLLAKVEGKGNGIKTVIVNMVDIAKSLNRPPMYPTKYFGCVLGAQVNYDPKNERYIVNGSHESNKLQDLLDGFIQKYVLCPSCHNPETVLGVLTKKNIITTSCKACGYTGLLNNKDKLTTYILKNPPTAVSGNGAGGKESKKNKKSKKEEKNGKKHANGDSNSPGAAGDSDERDDPIDNLGNGNDDDDDETWGENTDPDAVAKRMSELSLGAKNLMMNEDLEKSPKERLDMFLDYVKNKKTECGDVFDANAQKDIVAEAERLDIRDKAVLVLCELLFDEDIIQQIKTHRVLFLRFTAENVKAQRYLMRGFEQVVQRSKSELLPKVSRILKAFYDSDILDEKVIIDWGSKASKKIVGEKLSKEIHEKAQLFLTWLKEAEEEESESEEEEAEIEVVYDDRVRDGEVQVEVEKAKPPPVFTAVAPALKEEIDIDIDAI</sequence>